<dbReference type="FunFam" id="3.40.50.720:FF:000084">
    <property type="entry name" value="Short-chain dehydrogenase reductase"/>
    <property type="match status" value="1"/>
</dbReference>
<sequence>MSGTQLLSGRTAFVTGGGGRIGKVIGATLLREGAKVAFADMTLAAAEAGRAFAAGSDANSVAVAGNVMDEVGVDTMFEAAEKTLGLPDLLVTAHGIYPNLPLVDMTAEEWDRTFAINVRGPMFLSRWLARRWIAEGVKGGIVNITSGAGRSARAGSSHYASSKAAMNMVTEVLAIELGPHGIRVNAVAPGLILDDVISEESTGLHGYVNDMIRATPMRRTGAPSDIAEAVAFLASERSLWTTGAVLEITGGSHCGRPHVPLTRDLK</sequence>
<dbReference type="SUPFAM" id="SSF51735">
    <property type="entry name" value="NAD(P)-binding Rossmann-fold domains"/>
    <property type="match status" value="1"/>
</dbReference>
<dbReference type="PANTHER" id="PTHR42760">
    <property type="entry name" value="SHORT-CHAIN DEHYDROGENASES/REDUCTASES FAMILY MEMBER"/>
    <property type="match status" value="1"/>
</dbReference>
<evidence type="ECO:0000313" key="4">
    <source>
        <dbReference type="Proteomes" id="UP001156140"/>
    </source>
</evidence>
<proteinExistence type="inferred from homology"/>
<dbReference type="InterPro" id="IPR020904">
    <property type="entry name" value="Sc_DH/Rdtase_CS"/>
</dbReference>
<dbReference type="InterPro" id="IPR002347">
    <property type="entry name" value="SDR_fam"/>
</dbReference>
<evidence type="ECO:0000256" key="2">
    <source>
        <dbReference type="ARBA" id="ARBA00023002"/>
    </source>
</evidence>
<protein>
    <submittedName>
        <fullName evidence="3">SDR family oxidoreductase</fullName>
    </submittedName>
</protein>
<evidence type="ECO:0000256" key="1">
    <source>
        <dbReference type="ARBA" id="ARBA00006484"/>
    </source>
</evidence>
<dbReference type="RefSeq" id="WP_281734661.1">
    <property type="nucleotide sequence ID" value="NZ_JAKETQ010000001.1"/>
</dbReference>
<comment type="caution">
    <text evidence="3">The sequence shown here is derived from an EMBL/GenBank/DDBJ whole genome shotgun (WGS) entry which is preliminary data.</text>
</comment>
<gene>
    <name evidence="3" type="ORF">ML536_01155</name>
</gene>
<dbReference type="GO" id="GO:0016616">
    <property type="term" value="F:oxidoreductase activity, acting on the CH-OH group of donors, NAD or NADP as acceptor"/>
    <property type="evidence" value="ECO:0007669"/>
    <property type="project" value="TreeGrafter"/>
</dbReference>
<keyword evidence="2" id="KW-0560">Oxidoreductase</keyword>
<dbReference type="Pfam" id="PF13561">
    <property type="entry name" value="adh_short_C2"/>
    <property type="match status" value="1"/>
</dbReference>
<reference evidence="3" key="1">
    <citation type="submission" date="2022-03" db="EMBL/GenBank/DDBJ databases">
        <title>The complete genome sequence of a Methyloterrigena soli.</title>
        <authorList>
            <person name="Zi Z."/>
        </authorList>
    </citation>
    <scope>NUCLEOTIDE SEQUENCE</scope>
    <source>
        <strain evidence="3">M48</strain>
    </source>
</reference>
<organism evidence="3 4">
    <name type="scientific">Paradevosia shaoguanensis</name>
    <dbReference type="NCBI Taxonomy" id="1335043"/>
    <lineage>
        <taxon>Bacteria</taxon>
        <taxon>Pseudomonadati</taxon>
        <taxon>Pseudomonadota</taxon>
        <taxon>Alphaproteobacteria</taxon>
        <taxon>Hyphomicrobiales</taxon>
        <taxon>Devosiaceae</taxon>
        <taxon>Paradevosia</taxon>
    </lineage>
</organism>
<dbReference type="PRINTS" id="PR00080">
    <property type="entry name" value="SDRFAMILY"/>
</dbReference>
<dbReference type="GO" id="GO:0048038">
    <property type="term" value="F:quinone binding"/>
    <property type="evidence" value="ECO:0007669"/>
    <property type="project" value="TreeGrafter"/>
</dbReference>
<dbReference type="EMBL" id="JALAZD010000001">
    <property type="protein sequence ID" value="MCI0125427.1"/>
    <property type="molecule type" value="Genomic_DNA"/>
</dbReference>
<evidence type="ECO:0000313" key="3">
    <source>
        <dbReference type="EMBL" id="MCI0125427.1"/>
    </source>
</evidence>
<dbReference type="Gene3D" id="3.40.50.720">
    <property type="entry name" value="NAD(P)-binding Rossmann-like Domain"/>
    <property type="match status" value="1"/>
</dbReference>
<dbReference type="PROSITE" id="PS00061">
    <property type="entry name" value="ADH_SHORT"/>
    <property type="match status" value="1"/>
</dbReference>
<comment type="similarity">
    <text evidence="1">Belongs to the short-chain dehydrogenases/reductases (SDR) family.</text>
</comment>
<dbReference type="PRINTS" id="PR00081">
    <property type="entry name" value="GDHRDH"/>
</dbReference>
<name>A0AA41U9X4_9HYPH</name>
<dbReference type="Proteomes" id="UP001156140">
    <property type="component" value="Unassembled WGS sequence"/>
</dbReference>
<dbReference type="InterPro" id="IPR036291">
    <property type="entry name" value="NAD(P)-bd_dom_sf"/>
</dbReference>
<accession>A0AA41U9X4</accession>
<dbReference type="AlphaFoldDB" id="A0AA41U9X4"/>
<dbReference type="GO" id="GO:0006633">
    <property type="term" value="P:fatty acid biosynthetic process"/>
    <property type="evidence" value="ECO:0007669"/>
    <property type="project" value="TreeGrafter"/>
</dbReference>
<dbReference type="CDD" id="cd05233">
    <property type="entry name" value="SDR_c"/>
    <property type="match status" value="1"/>
</dbReference>
<dbReference type="PANTHER" id="PTHR42760:SF133">
    <property type="entry name" value="3-OXOACYL-[ACYL-CARRIER-PROTEIN] REDUCTASE"/>
    <property type="match status" value="1"/>
</dbReference>
<keyword evidence="4" id="KW-1185">Reference proteome</keyword>